<comment type="subcellular location">
    <subcellularLocation>
        <location evidence="2">Membrane</location>
    </subcellularLocation>
</comment>
<dbReference type="CDD" id="cd06225">
    <property type="entry name" value="HAMP"/>
    <property type="match status" value="1"/>
</dbReference>
<dbReference type="EC" id="2.7.13.3" evidence="3"/>
<feature type="transmembrane region" description="Helical" evidence="11">
    <location>
        <begin position="16"/>
        <end position="38"/>
    </location>
</feature>
<evidence type="ECO:0000256" key="5">
    <source>
        <dbReference type="ARBA" id="ARBA00022679"/>
    </source>
</evidence>
<dbReference type="SMART" id="SM00387">
    <property type="entry name" value="HATPase_c"/>
    <property type="match status" value="1"/>
</dbReference>
<evidence type="ECO:0000313" key="14">
    <source>
        <dbReference type="EMBL" id="WFN56571.1"/>
    </source>
</evidence>
<dbReference type="PANTHER" id="PTHR45436">
    <property type="entry name" value="SENSOR HISTIDINE KINASE YKOH"/>
    <property type="match status" value="1"/>
</dbReference>
<dbReference type="InterPro" id="IPR003594">
    <property type="entry name" value="HATPase_dom"/>
</dbReference>
<dbReference type="PRINTS" id="PR00344">
    <property type="entry name" value="BCTRLSENSOR"/>
</dbReference>
<keyword evidence="4" id="KW-0597">Phosphoprotein</keyword>
<sequence>MTAMEGLSRQIMRSMVVLALSITLLMVVGSYLFYALMLYVSPESLSPSDQWLPTTIEWLWMAGTTLLALVIAVVKGIRLARRILVPVNSVAHSLRQIACGELNARAQTDDDSLGEAARLVHDFNVMAERLERMAQERAFWNAAIAHELRTPVTILRGRLQGLAEGVFKPDTVLFHNLLTQVEGLGRLIEDLRVVGLAESGHLELHWRQTQLDSEVMAVVSAFGPTLQRAGFHLELALDAHPVQCDPVRIRQALLALLENAQKYADPGLLVIRAEVDNAQARLSVSDSGPGIDPVLADKIFDAFQRGDTSQRSPAHQPHKGSGLGLAVVQAIAQAHGGEARCSTASSGGAQFMLRWPTLSPARHAASETNDTLLPASP</sequence>
<dbReference type="Proteomes" id="UP001219630">
    <property type="component" value="Chromosome"/>
</dbReference>
<dbReference type="Gene3D" id="6.10.340.10">
    <property type="match status" value="1"/>
</dbReference>
<evidence type="ECO:0000256" key="6">
    <source>
        <dbReference type="ARBA" id="ARBA00022692"/>
    </source>
</evidence>
<dbReference type="SUPFAM" id="SSF158472">
    <property type="entry name" value="HAMP domain-like"/>
    <property type="match status" value="1"/>
</dbReference>
<dbReference type="InterPro" id="IPR050428">
    <property type="entry name" value="TCS_sensor_his_kinase"/>
</dbReference>
<accession>A0ABY8G9D4</accession>
<dbReference type="RefSeq" id="WP_125258991.1">
    <property type="nucleotide sequence ID" value="NZ_CP114280.1"/>
</dbReference>
<proteinExistence type="predicted"/>
<feature type="domain" description="Histidine kinase" evidence="12">
    <location>
        <begin position="143"/>
        <end position="359"/>
    </location>
</feature>
<keyword evidence="10 11" id="KW-0472">Membrane</keyword>
<evidence type="ECO:0000256" key="7">
    <source>
        <dbReference type="ARBA" id="ARBA00022777"/>
    </source>
</evidence>
<dbReference type="PROSITE" id="PS50885">
    <property type="entry name" value="HAMP"/>
    <property type="match status" value="1"/>
</dbReference>
<dbReference type="SMART" id="SM00304">
    <property type="entry name" value="HAMP"/>
    <property type="match status" value="1"/>
</dbReference>
<feature type="domain" description="HAMP" evidence="13">
    <location>
        <begin position="81"/>
        <end position="135"/>
    </location>
</feature>
<evidence type="ECO:0000256" key="3">
    <source>
        <dbReference type="ARBA" id="ARBA00012438"/>
    </source>
</evidence>
<dbReference type="Pfam" id="PF02518">
    <property type="entry name" value="HATPase_c"/>
    <property type="match status" value="1"/>
</dbReference>
<dbReference type="Pfam" id="PF00512">
    <property type="entry name" value="HisKA"/>
    <property type="match status" value="1"/>
</dbReference>
<evidence type="ECO:0000256" key="1">
    <source>
        <dbReference type="ARBA" id="ARBA00000085"/>
    </source>
</evidence>
<dbReference type="CDD" id="cd00075">
    <property type="entry name" value="HATPase"/>
    <property type="match status" value="1"/>
</dbReference>
<dbReference type="InterPro" id="IPR004358">
    <property type="entry name" value="Sig_transdc_His_kin-like_C"/>
</dbReference>
<keyword evidence="7" id="KW-0418">Kinase</keyword>
<evidence type="ECO:0000256" key="2">
    <source>
        <dbReference type="ARBA" id="ARBA00004370"/>
    </source>
</evidence>
<evidence type="ECO:0000256" key="9">
    <source>
        <dbReference type="ARBA" id="ARBA00023012"/>
    </source>
</evidence>
<dbReference type="Gene3D" id="3.30.565.10">
    <property type="entry name" value="Histidine kinase-like ATPase, C-terminal domain"/>
    <property type="match status" value="1"/>
</dbReference>
<organism evidence="14 15">
    <name type="scientific">Dickeya lacustris</name>
    <dbReference type="NCBI Taxonomy" id="2259638"/>
    <lineage>
        <taxon>Bacteria</taxon>
        <taxon>Pseudomonadati</taxon>
        <taxon>Pseudomonadota</taxon>
        <taxon>Gammaproteobacteria</taxon>
        <taxon>Enterobacterales</taxon>
        <taxon>Pectobacteriaceae</taxon>
        <taxon>Dickeya</taxon>
    </lineage>
</organism>
<keyword evidence="14" id="KW-0067">ATP-binding</keyword>
<reference evidence="14 15" key="1">
    <citation type="submission" date="2022-12" db="EMBL/GenBank/DDBJ databases">
        <title>Complete genome sequencing of Dickeya lacustris type strain LMG30899.</title>
        <authorList>
            <person name="Dobhal S."/>
            <person name="Arizala D."/>
            <person name="Arif M."/>
        </authorList>
    </citation>
    <scope>NUCLEOTIDE SEQUENCE [LARGE SCALE GENOMIC DNA]</scope>
    <source>
        <strain evidence="14 15">LMG30899</strain>
    </source>
</reference>
<evidence type="ECO:0000259" key="12">
    <source>
        <dbReference type="PROSITE" id="PS50109"/>
    </source>
</evidence>
<dbReference type="Gene3D" id="1.10.287.130">
    <property type="match status" value="1"/>
</dbReference>
<gene>
    <name evidence="14" type="ORF">O1Q98_04585</name>
</gene>
<comment type="catalytic activity">
    <reaction evidence="1">
        <text>ATP + protein L-histidine = ADP + protein N-phospho-L-histidine.</text>
        <dbReference type="EC" id="2.7.13.3"/>
    </reaction>
</comment>
<dbReference type="InterPro" id="IPR036097">
    <property type="entry name" value="HisK_dim/P_sf"/>
</dbReference>
<evidence type="ECO:0000256" key="4">
    <source>
        <dbReference type="ARBA" id="ARBA00022553"/>
    </source>
</evidence>
<evidence type="ECO:0000256" key="11">
    <source>
        <dbReference type="SAM" id="Phobius"/>
    </source>
</evidence>
<keyword evidence="8 11" id="KW-1133">Transmembrane helix</keyword>
<dbReference type="InterPro" id="IPR003660">
    <property type="entry name" value="HAMP_dom"/>
</dbReference>
<dbReference type="SUPFAM" id="SSF55874">
    <property type="entry name" value="ATPase domain of HSP90 chaperone/DNA topoisomerase II/histidine kinase"/>
    <property type="match status" value="1"/>
</dbReference>
<dbReference type="SUPFAM" id="SSF47384">
    <property type="entry name" value="Homodimeric domain of signal transducing histidine kinase"/>
    <property type="match status" value="1"/>
</dbReference>
<dbReference type="InterPro" id="IPR005467">
    <property type="entry name" value="His_kinase_dom"/>
</dbReference>
<keyword evidence="14" id="KW-0547">Nucleotide-binding</keyword>
<dbReference type="InterPro" id="IPR003661">
    <property type="entry name" value="HisK_dim/P_dom"/>
</dbReference>
<dbReference type="PANTHER" id="PTHR45436:SF5">
    <property type="entry name" value="SENSOR HISTIDINE KINASE TRCS"/>
    <property type="match status" value="1"/>
</dbReference>
<dbReference type="SMART" id="SM00388">
    <property type="entry name" value="HisKA"/>
    <property type="match status" value="1"/>
</dbReference>
<evidence type="ECO:0000256" key="10">
    <source>
        <dbReference type="ARBA" id="ARBA00023136"/>
    </source>
</evidence>
<dbReference type="EMBL" id="CP114280">
    <property type="protein sequence ID" value="WFN56571.1"/>
    <property type="molecule type" value="Genomic_DNA"/>
</dbReference>
<evidence type="ECO:0000256" key="8">
    <source>
        <dbReference type="ARBA" id="ARBA00022989"/>
    </source>
</evidence>
<dbReference type="PROSITE" id="PS50109">
    <property type="entry name" value="HIS_KIN"/>
    <property type="match status" value="1"/>
</dbReference>
<dbReference type="InterPro" id="IPR036890">
    <property type="entry name" value="HATPase_C_sf"/>
</dbReference>
<name>A0ABY8G9D4_9GAMM</name>
<keyword evidence="9" id="KW-0902">Two-component regulatory system</keyword>
<dbReference type="GO" id="GO:0005524">
    <property type="term" value="F:ATP binding"/>
    <property type="evidence" value="ECO:0007669"/>
    <property type="project" value="UniProtKB-KW"/>
</dbReference>
<keyword evidence="6 11" id="KW-0812">Transmembrane</keyword>
<dbReference type="CDD" id="cd00082">
    <property type="entry name" value="HisKA"/>
    <property type="match status" value="1"/>
</dbReference>
<evidence type="ECO:0000313" key="15">
    <source>
        <dbReference type="Proteomes" id="UP001219630"/>
    </source>
</evidence>
<feature type="transmembrane region" description="Helical" evidence="11">
    <location>
        <begin position="58"/>
        <end position="77"/>
    </location>
</feature>
<protein>
    <recommendedName>
        <fullName evidence="3">histidine kinase</fullName>
        <ecNumber evidence="3">2.7.13.3</ecNumber>
    </recommendedName>
</protein>
<keyword evidence="5" id="KW-0808">Transferase</keyword>
<dbReference type="Pfam" id="PF00672">
    <property type="entry name" value="HAMP"/>
    <property type="match status" value="1"/>
</dbReference>
<keyword evidence="15" id="KW-1185">Reference proteome</keyword>
<evidence type="ECO:0000259" key="13">
    <source>
        <dbReference type="PROSITE" id="PS50885"/>
    </source>
</evidence>